<sequence length="113" mass="12650">MSPRNVLLDECVPRKLANHIIGYDVQTTRKAGWSGFKNGELLRQAQADFDVLITTDRHLAYQQNLAKFDIAVIVVMARSNDILDLLPFVPEILDAIPKAEPGAPIVLKRQTLK</sequence>
<evidence type="ECO:0000313" key="2">
    <source>
        <dbReference type="EMBL" id="VFJ60567.1"/>
    </source>
</evidence>
<dbReference type="Pfam" id="PF18480">
    <property type="entry name" value="DUF5615"/>
    <property type="match status" value="1"/>
</dbReference>
<dbReference type="AlphaFoldDB" id="A0A450T2P8"/>
<feature type="domain" description="DUF5615" evidence="1">
    <location>
        <begin position="6"/>
        <end position="80"/>
    </location>
</feature>
<reference evidence="2" key="1">
    <citation type="submission" date="2019-02" db="EMBL/GenBank/DDBJ databases">
        <authorList>
            <person name="Gruber-Vodicka R. H."/>
            <person name="Seah K. B. B."/>
        </authorList>
    </citation>
    <scope>NUCLEOTIDE SEQUENCE</scope>
    <source>
        <strain evidence="2">BECK_BZ15</strain>
    </source>
</reference>
<organism evidence="2">
    <name type="scientific">Candidatus Kentrum sp. FW</name>
    <dbReference type="NCBI Taxonomy" id="2126338"/>
    <lineage>
        <taxon>Bacteria</taxon>
        <taxon>Pseudomonadati</taxon>
        <taxon>Pseudomonadota</taxon>
        <taxon>Gammaproteobacteria</taxon>
        <taxon>Candidatus Kentrum</taxon>
    </lineage>
</organism>
<gene>
    <name evidence="2" type="ORF">BECKFW1821A_GA0114235_11045</name>
</gene>
<proteinExistence type="predicted"/>
<accession>A0A450T2P8</accession>
<dbReference type="InterPro" id="IPR041049">
    <property type="entry name" value="DUF5615"/>
</dbReference>
<evidence type="ECO:0000259" key="1">
    <source>
        <dbReference type="Pfam" id="PF18480"/>
    </source>
</evidence>
<protein>
    <recommendedName>
        <fullName evidence="1">DUF5615 domain-containing protein</fullName>
    </recommendedName>
</protein>
<name>A0A450T2P8_9GAMM</name>
<dbReference type="EMBL" id="CAADEW010000104">
    <property type="protein sequence ID" value="VFJ60567.1"/>
    <property type="molecule type" value="Genomic_DNA"/>
</dbReference>